<dbReference type="AlphaFoldDB" id="A0A1Z5JQR5"/>
<dbReference type="OrthoDB" id="202465at2759"/>
<organism evidence="4 5">
    <name type="scientific">Fistulifera solaris</name>
    <name type="common">Oleaginous diatom</name>
    <dbReference type="NCBI Taxonomy" id="1519565"/>
    <lineage>
        <taxon>Eukaryota</taxon>
        <taxon>Sar</taxon>
        <taxon>Stramenopiles</taxon>
        <taxon>Ochrophyta</taxon>
        <taxon>Bacillariophyta</taxon>
        <taxon>Bacillariophyceae</taxon>
        <taxon>Bacillariophycidae</taxon>
        <taxon>Naviculales</taxon>
        <taxon>Naviculaceae</taxon>
        <taxon>Fistulifera</taxon>
    </lineage>
</organism>
<dbReference type="EMBL" id="BDSP01000102">
    <property type="protein sequence ID" value="GAX16118.1"/>
    <property type="molecule type" value="Genomic_DNA"/>
</dbReference>
<comment type="caution">
    <text evidence="4">The sequence shown here is derived from an EMBL/GenBank/DDBJ whole genome shotgun (WGS) entry which is preliminary data.</text>
</comment>
<name>A0A1Z5JQR5_FISSO</name>
<keyword evidence="2" id="KW-1133">Transmembrane helix</keyword>
<proteinExistence type="predicted"/>
<feature type="chain" id="PRO_5012351352" evidence="3">
    <location>
        <begin position="23"/>
        <end position="288"/>
    </location>
</feature>
<dbReference type="Proteomes" id="UP000198406">
    <property type="component" value="Unassembled WGS sequence"/>
</dbReference>
<dbReference type="InParanoid" id="A0A1Z5JQR5"/>
<accession>A0A1Z5JQR5</accession>
<keyword evidence="3" id="KW-0732">Signal</keyword>
<protein>
    <submittedName>
        <fullName evidence="4">Uncharacterized protein</fullName>
    </submittedName>
</protein>
<feature type="signal peptide" evidence="3">
    <location>
        <begin position="1"/>
        <end position="22"/>
    </location>
</feature>
<gene>
    <name evidence="4" type="ORF">FisN_3Hu401</name>
</gene>
<feature type="region of interest" description="Disordered" evidence="1">
    <location>
        <begin position="266"/>
        <end position="288"/>
    </location>
</feature>
<evidence type="ECO:0000256" key="2">
    <source>
        <dbReference type="SAM" id="Phobius"/>
    </source>
</evidence>
<keyword evidence="2" id="KW-0472">Membrane</keyword>
<evidence type="ECO:0000313" key="5">
    <source>
        <dbReference type="Proteomes" id="UP000198406"/>
    </source>
</evidence>
<reference evidence="4 5" key="1">
    <citation type="journal article" date="2015" name="Plant Cell">
        <title>Oil accumulation by the oleaginous diatom Fistulifera solaris as revealed by the genome and transcriptome.</title>
        <authorList>
            <person name="Tanaka T."/>
            <person name="Maeda Y."/>
            <person name="Veluchamy A."/>
            <person name="Tanaka M."/>
            <person name="Abida H."/>
            <person name="Marechal E."/>
            <person name="Bowler C."/>
            <person name="Muto M."/>
            <person name="Sunaga Y."/>
            <person name="Tanaka M."/>
            <person name="Yoshino T."/>
            <person name="Taniguchi T."/>
            <person name="Fukuda Y."/>
            <person name="Nemoto M."/>
            <person name="Matsumoto M."/>
            <person name="Wong P.S."/>
            <person name="Aburatani S."/>
            <person name="Fujibuchi W."/>
        </authorList>
    </citation>
    <scope>NUCLEOTIDE SEQUENCE [LARGE SCALE GENOMIC DNA]</scope>
    <source>
        <strain evidence="4 5">JPCC DA0580</strain>
    </source>
</reference>
<keyword evidence="5" id="KW-1185">Reference proteome</keyword>
<keyword evidence="2" id="KW-0812">Transmembrane</keyword>
<sequence length="288" mass="32579">MQWKKISFGYLLAGALCLQAAATSRHMRAVESRTFQSRLNHFRGGRLSSSDFESQKSSDYSPEYYQDVEPPTHETTVQDNIDTWRAQQRQRAEATQHSMRDDQGRVKLLTSVGKGSRALIFFVLMLRDIHLYEVADASRKGLARLLCVTPLIALFLSNMVGAFASLASPTHATKKRLKAILNLDKALEVVLMVFYLLRLTIFPPAHIPRETFIANIFHSVFFILQAQTYTRLSWDETAAPSINSYAVPNNQLRQFSASSYNTYGNQPEAQTFQPTQLGKESSETSNYP</sequence>
<evidence type="ECO:0000256" key="1">
    <source>
        <dbReference type="SAM" id="MobiDB-lite"/>
    </source>
</evidence>
<evidence type="ECO:0000313" key="4">
    <source>
        <dbReference type="EMBL" id="GAX16118.1"/>
    </source>
</evidence>
<evidence type="ECO:0000256" key="3">
    <source>
        <dbReference type="SAM" id="SignalP"/>
    </source>
</evidence>
<feature type="transmembrane region" description="Helical" evidence="2">
    <location>
        <begin position="142"/>
        <end position="166"/>
    </location>
</feature>